<reference evidence="12" key="1">
    <citation type="submission" date="2021-01" db="EMBL/GenBank/DDBJ databases">
        <authorList>
            <person name="Corre E."/>
            <person name="Pelletier E."/>
            <person name="Niang G."/>
            <person name="Scheremetjew M."/>
            <person name="Finn R."/>
            <person name="Kale V."/>
            <person name="Holt S."/>
            <person name="Cochrane G."/>
            <person name="Meng A."/>
            <person name="Brown T."/>
            <person name="Cohen L."/>
        </authorList>
    </citation>
    <scope>NUCLEOTIDE SEQUENCE</scope>
    <source>
        <strain evidence="12">CCMP 2712</strain>
    </source>
</reference>
<dbReference type="GO" id="GO:0003777">
    <property type="term" value="F:microtubule motor activity"/>
    <property type="evidence" value="ECO:0007669"/>
    <property type="project" value="InterPro"/>
</dbReference>
<dbReference type="FunFam" id="3.40.850.10:FF:000056">
    <property type="entry name" value="Kinesin-like protein"/>
    <property type="match status" value="1"/>
</dbReference>
<sequence length="1037" mass="117274">MVAAASRIEGNMGEGINREPSFQEEEDEFSGVYSIDVAVRVRPLNSMELADSQLHTVRVMDEKIVVVLDPSKLEGGNEDDYLRAHRSRERRYTFDHVFDETASQQKVYAATTEKLIGGVMEGFNASCFAYGATGAGKTYTMLGNKENPGCMLLTVGELFHRIEDDTSKTYRVYLTYLEVYNENIRDLLNPSTGYLDLREDPVKGICVAGITEFSTTNVGETMELLQRGNLNRTVEPTKKNETSSRSHAVMQIMIEAKEKTADISEQVKIGKLSLIDLAGSERASATDNRGARLVEGANINRSLLALANCINALASDSEAAARAGRNGRRRVRSNFVPYRDSKLTRLLKDSFGGNSRTVMITNVSPAGNQYEETVNTLKYANRAKDIKTKVVQNVVELDAHVLQYQNIIRELRSEVNELKLQLAMREHHVPLPSIGVKKERSGAGSPFEVPRSGSVMSGKEEKEEESVELLNLRKSMGRSGRSRRDVRTQMSEDAQELATRAKGIFKDRARLLRRLIDIEEAIYSSKIDLAVIGVRKRREEEGEERKTSSPSGDEEKDEAELQKQIKEKERQVAALVSKLRENEEAGKEIQLAMKKRIADPNQLERLAMLVKNHILEIQNIELQLRDRAKEQLSHRLLNEVGRNSQIASFLPKIDIARRPVSPSRQLFTPSTRVPPAVRGMQAFGNAAEITSSRVYQLGSRLGSIYMELDEEESDTVKDGQQGTQEASRRSSVRSSVEATDVIVSDVPTVDPVEELKKGDTVRISPARVDKKAPRGGSGNAQQTSHESIQERQIERYRERLQQRQEVLRKQKEFQAAHSDRKRYRQMAERRQSIDRPPIRHPSAERKDLALERKLSDGSERRRFTPEKSQGQDQGLNMDKTEIRNIMKPLQAESQADRLLELQERYNLGKQNAAQKKHVRNKIIRLQAKHVKPSEPEAPLSAERGSEANPYEKPRHGPMRRRLEGYEHGQSPFASNEKMSIANGFSHNQKLAKDNPYAQRGSGLNNNQNHIFDNLRGYPPRDPYMFEVQRARQMRGNQ</sequence>
<evidence type="ECO:0000256" key="8">
    <source>
        <dbReference type="PROSITE-ProRule" id="PRU00283"/>
    </source>
</evidence>
<keyword evidence="3 8" id="KW-0547">Nucleotide-binding</keyword>
<keyword evidence="2" id="KW-0493">Microtubule</keyword>
<feature type="region of interest" description="Disordered" evidence="10">
    <location>
        <begin position="711"/>
        <end position="737"/>
    </location>
</feature>
<feature type="compositionally biased region" description="Basic and acidic residues" evidence="10">
    <location>
        <begin position="808"/>
        <end position="818"/>
    </location>
</feature>
<evidence type="ECO:0000256" key="7">
    <source>
        <dbReference type="ARBA" id="ARBA00068376"/>
    </source>
</evidence>
<dbReference type="PROSITE" id="PS50067">
    <property type="entry name" value="KINESIN_MOTOR_2"/>
    <property type="match status" value="1"/>
</dbReference>
<comment type="similarity">
    <text evidence="8">Belongs to the TRAFAC class myosin-kinesin ATPase superfamily. Kinesin family.</text>
</comment>
<feature type="region of interest" description="Disordered" evidence="10">
    <location>
        <begin position="930"/>
        <end position="960"/>
    </location>
</feature>
<dbReference type="PANTHER" id="PTHR47968">
    <property type="entry name" value="CENTROMERE PROTEIN E"/>
    <property type="match status" value="1"/>
</dbReference>
<accession>A0A7S4NYS1</accession>
<evidence type="ECO:0000256" key="1">
    <source>
        <dbReference type="ARBA" id="ARBA00004229"/>
    </source>
</evidence>
<name>A0A7S4NYS1_GUITH</name>
<organism evidence="12">
    <name type="scientific">Guillardia theta</name>
    <name type="common">Cryptophyte</name>
    <name type="synonym">Cryptomonas phi</name>
    <dbReference type="NCBI Taxonomy" id="55529"/>
    <lineage>
        <taxon>Eukaryota</taxon>
        <taxon>Cryptophyceae</taxon>
        <taxon>Pyrenomonadales</taxon>
        <taxon>Geminigeraceae</taxon>
        <taxon>Guillardia</taxon>
    </lineage>
</organism>
<dbReference type="SMART" id="SM00129">
    <property type="entry name" value="KISc"/>
    <property type="match status" value="1"/>
</dbReference>
<dbReference type="GO" id="GO:0005524">
    <property type="term" value="F:ATP binding"/>
    <property type="evidence" value="ECO:0007669"/>
    <property type="project" value="UniProtKB-UniRule"/>
</dbReference>
<dbReference type="GO" id="GO:0008017">
    <property type="term" value="F:microtubule binding"/>
    <property type="evidence" value="ECO:0007669"/>
    <property type="project" value="InterPro"/>
</dbReference>
<feature type="region of interest" description="Disordered" evidence="10">
    <location>
        <begin position="435"/>
        <end position="494"/>
    </location>
</feature>
<dbReference type="AlphaFoldDB" id="A0A7S4NYS1"/>
<feature type="domain" description="Kinesin motor" evidence="11">
    <location>
        <begin position="34"/>
        <end position="386"/>
    </location>
</feature>
<evidence type="ECO:0000256" key="2">
    <source>
        <dbReference type="ARBA" id="ARBA00022701"/>
    </source>
</evidence>
<feature type="binding site" evidence="8">
    <location>
        <begin position="131"/>
        <end position="138"/>
    </location>
    <ligand>
        <name>ATP</name>
        <dbReference type="ChEBI" id="CHEBI:30616"/>
    </ligand>
</feature>
<evidence type="ECO:0000256" key="3">
    <source>
        <dbReference type="ARBA" id="ARBA00022741"/>
    </source>
</evidence>
<gene>
    <name evidence="12" type="ORF">GTHE00462_LOCUS25243</name>
</gene>
<protein>
    <recommendedName>
        <fullName evidence="7">Kinesin-like protein KIN-8B</fullName>
    </recommendedName>
</protein>
<feature type="compositionally biased region" description="Basic and acidic residues" evidence="10">
    <location>
        <begin position="943"/>
        <end position="960"/>
    </location>
</feature>
<dbReference type="InterPro" id="IPR019821">
    <property type="entry name" value="Kinesin_motor_CS"/>
</dbReference>
<dbReference type="Gene3D" id="3.40.850.10">
    <property type="entry name" value="Kinesin motor domain"/>
    <property type="match status" value="1"/>
</dbReference>
<feature type="region of interest" description="Disordered" evidence="10">
    <location>
        <begin position="1"/>
        <end position="23"/>
    </location>
</feature>
<evidence type="ECO:0000259" key="11">
    <source>
        <dbReference type="PROSITE" id="PS50067"/>
    </source>
</evidence>
<feature type="region of interest" description="Disordered" evidence="10">
    <location>
        <begin position="753"/>
        <end position="790"/>
    </location>
</feature>
<dbReference type="GO" id="GO:0007018">
    <property type="term" value="P:microtubule-based movement"/>
    <property type="evidence" value="ECO:0007669"/>
    <property type="project" value="InterPro"/>
</dbReference>
<feature type="region of interest" description="Disordered" evidence="10">
    <location>
        <begin position="538"/>
        <end position="562"/>
    </location>
</feature>
<feature type="compositionally biased region" description="Basic and acidic residues" evidence="10">
    <location>
        <begin position="825"/>
        <end position="865"/>
    </location>
</feature>
<dbReference type="PROSITE" id="PS00411">
    <property type="entry name" value="KINESIN_MOTOR_1"/>
    <property type="match status" value="1"/>
</dbReference>
<dbReference type="PANTHER" id="PTHR47968:SF13">
    <property type="entry name" value="KINESIN-LIKE PROTEIN KIF19 ISOFORM X1"/>
    <property type="match status" value="1"/>
</dbReference>
<keyword evidence="6 8" id="KW-0505">Motor protein</keyword>
<dbReference type="InterPro" id="IPR027640">
    <property type="entry name" value="Kinesin-like_fam"/>
</dbReference>
<comment type="subcellular location">
    <subcellularLocation>
        <location evidence="1">Plastid</location>
        <location evidence="1">Chloroplast</location>
    </subcellularLocation>
</comment>
<evidence type="ECO:0000256" key="6">
    <source>
        <dbReference type="ARBA" id="ARBA00023175"/>
    </source>
</evidence>
<dbReference type="InterPro" id="IPR001752">
    <property type="entry name" value="Kinesin_motor_dom"/>
</dbReference>
<dbReference type="InterPro" id="IPR027417">
    <property type="entry name" value="P-loop_NTPase"/>
</dbReference>
<feature type="region of interest" description="Disordered" evidence="10">
    <location>
        <begin position="994"/>
        <end position="1020"/>
    </location>
</feature>
<evidence type="ECO:0000313" key="12">
    <source>
        <dbReference type="EMBL" id="CAE2317651.1"/>
    </source>
</evidence>
<evidence type="ECO:0000256" key="4">
    <source>
        <dbReference type="ARBA" id="ARBA00022840"/>
    </source>
</evidence>
<feature type="compositionally biased region" description="Polar residues" evidence="10">
    <location>
        <begin position="1001"/>
        <end position="1010"/>
    </location>
</feature>
<dbReference type="CDD" id="cd01370">
    <property type="entry name" value="KISc_KIP3_like"/>
    <property type="match status" value="1"/>
</dbReference>
<proteinExistence type="inferred from homology"/>
<dbReference type="EMBL" id="HBKN01032408">
    <property type="protein sequence ID" value="CAE2317651.1"/>
    <property type="molecule type" value="Transcribed_RNA"/>
</dbReference>
<evidence type="ECO:0000256" key="9">
    <source>
        <dbReference type="SAM" id="Coils"/>
    </source>
</evidence>
<feature type="coiled-coil region" evidence="9">
    <location>
        <begin position="401"/>
        <end position="428"/>
    </location>
</feature>
<keyword evidence="5 9" id="KW-0175">Coiled coil</keyword>
<keyword evidence="4 8" id="KW-0067">ATP-binding</keyword>
<dbReference type="InterPro" id="IPR036961">
    <property type="entry name" value="Kinesin_motor_dom_sf"/>
</dbReference>
<dbReference type="GO" id="GO:0005874">
    <property type="term" value="C:microtubule"/>
    <property type="evidence" value="ECO:0007669"/>
    <property type="project" value="UniProtKB-KW"/>
</dbReference>
<feature type="compositionally biased region" description="Basic and acidic residues" evidence="10">
    <location>
        <begin position="538"/>
        <end position="547"/>
    </location>
</feature>
<feature type="region of interest" description="Disordered" evidence="10">
    <location>
        <begin position="808"/>
        <end position="876"/>
    </location>
</feature>
<dbReference type="PRINTS" id="PR00380">
    <property type="entry name" value="KINESINHEAVY"/>
</dbReference>
<dbReference type="SUPFAM" id="SSF52540">
    <property type="entry name" value="P-loop containing nucleoside triphosphate hydrolases"/>
    <property type="match status" value="1"/>
</dbReference>
<dbReference type="GO" id="GO:0009507">
    <property type="term" value="C:chloroplast"/>
    <property type="evidence" value="ECO:0007669"/>
    <property type="project" value="UniProtKB-SubCell"/>
</dbReference>
<dbReference type="Pfam" id="PF00225">
    <property type="entry name" value="Kinesin"/>
    <property type="match status" value="1"/>
</dbReference>
<evidence type="ECO:0000256" key="5">
    <source>
        <dbReference type="ARBA" id="ARBA00023054"/>
    </source>
</evidence>
<evidence type="ECO:0000256" key="10">
    <source>
        <dbReference type="SAM" id="MobiDB-lite"/>
    </source>
</evidence>